<comment type="caution">
    <text evidence="9">The sequence shown here is derived from an EMBL/GenBank/DDBJ whole genome shotgun (WGS) entry which is preliminary data.</text>
</comment>
<evidence type="ECO:0000313" key="9">
    <source>
        <dbReference type="EMBL" id="KPL84103.1"/>
    </source>
</evidence>
<dbReference type="NCBIfam" id="TIGR00071">
    <property type="entry name" value="hisT_truA"/>
    <property type="match status" value="1"/>
</dbReference>
<dbReference type="Gene3D" id="3.30.70.580">
    <property type="entry name" value="Pseudouridine synthase I, catalytic domain, N-terminal subdomain"/>
    <property type="match status" value="1"/>
</dbReference>
<dbReference type="InterPro" id="IPR020095">
    <property type="entry name" value="PsdUridine_synth_TruA_C"/>
</dbReference>
<dbReference type="SUPFAM" id="SSF55120">
    <property type="entry name" value="Pseudouridine synthase"/>
    <property type="match status" value="1"/>
</dbReference>
<evidence type="ECO:0000256" key="6">
    <source>
        <dbReference type="PIRSR" id="PIRSR001430-2"/>
    </source>
</evidence>
<keyword evidence="3 4" id="KW-0413">Isomerase</keyword>
<proteinExistence type="inferred from homology"/>
<evidence type="ECO:0000256" key="5">
    <source>
        <dbReference type="PIRSR" id="PIRSR001430-1"/>
    </source>
</evidence>
<comment type="function">
    <text evidence="4">Formation of pseudouridine at positions 38, 39 and 40 in the anticodon stem and loop of transfer RNAs.</text>
</comment>
<gene>
    <name evidence="4" type="primary">truA</name>
    <name evidence="9" type="ORF">SE15_02670</name>
</gene>
<evidence type="ECO:0000256" key="2">
    <source>
        <dbReference type="ARBA" id="ARBA00022694"/>
    </source>
</evidence>
<evidence type="ECO:0000256" key="3">
    <source>
        <dbReference type="ARBA" id="ARBA00023235"/>
    </source>
</evidence>
<dbReference type="InterPro" id="IPR020103">
    <property type="entry name" value="PsdUridine_synth_cat_dom_sf"/>
</dbReference>
<name>A0A0P6XV12_9CHLR</name>
<comment type="catalytic activity">
    <reaction evidence="4 7">
        <text>uridine(38/39/40) in tRNA = pseudouridine(38/39/40) in tRNA</text>
        <dbReference type="Rhea" id="RHEA:22376"/>
        <dbReference type="Rhea" id="RHEA-COMP:10085"/>
        <dbReference type="Rhea" id="RHEA-COMP:10087"/>
        <dbReference type="ChEBI" id="CHEBI:65314"/>
        <dbReference type="ChEBI" id="CHEBI:65315"/>
        <dbReference type="EC" id="5.4.99.12"/>
    </reaction>
</comment>
<dbReference type="PATRIC" id="fig|869279.4.peg.534"/>
<dbReference type="Gene3D" id="3.30.70.660">
    <property type="entry name" value="Pseudouridine synthase I, catalytic domain, C-terminal subdomain"/>
    <property type="match status" value="1"/>
</dbReference>
<comment type="subunit">
    <text evidence="4">Homodimer.</text>
</comment>
<organism evidence="9 10">
    <name type="scientific">Thermanaerothrix daxensis</name>
    <dbReference type="NCBI Taxonomy" id="869279"/>
    <lineage>
        <taxon>Bacteria</taxon>
        <taxon>Bacillati</taxon>
        <taxon>Chloroflexota</taxon>
        <taxon>Anaerolineae</taxon>
        <taxon>Anaerolineales</taxon>
        <taxon>Anaerolineaceae</taxon>
        <taxon>Thermanaerothrix</taxon>
    </lineage>
</organism>
<dbReference type="EC" id="5.4.99.12" evidence="4"/>
<evidence type="ECO:0000256" key="1">
    <source>
        <dbReference type="ARBA" id="ARBA00009375"/>
    </source>
</evidence>
<dbReference type="InterPro" id="IPR020094">
    <property type="entry name" value="TruA/RsuA/RluB/E/F_N"/>
</dbReference>
<feature type="binding site" evidence="4 6">
    <location>
        <position position="111"/>
    </location>
    <ligand>
        <name>substrate</name>
    </ligand>
</feature>
<dbReference type="Pfam" id="PF01416">
    <property type="entry name" value="PseudoU_synth_1"/>
    <property type="match status" value="2"/>
</dbReference>
<dbReference type="GO" id="GO:0003723">
    <property type="term" value="F:RNA binding"/>
    <property type="evidence" value="ECO:0007669"/>
    <property type="project" value="InterPro"/>
</dbReference>
<dbReference type="PANTHER" id="PTHR11142:SF0">
    <property type="entry name" value="TRNA PSEUDOURIDINE SYNTHASE-LIKE 1"/>
    <property type="match status" value="1"/>
</dbReference>
<evidence type="ECO:0000259" key="8">
    <source>
        <dbReference type="Pfam" id="PF01416"/>
    </source>
</evidence>
<dbReference type="PANTHER" id="PTHR11142">
    <property type="entry name" value="PSEUDOURIDYLATE SYNTHASE"/>
    <property type="match status" value="1"/>
</dbReference>
<dbReference type="InterPro" id="IPR020097">
    <property type="entry name" value="PsdUridine_synth_TruA_a/b_dom"/>
</dbReference>
<dbReference type="GO" id="GO:0031119">
    <property type="term" value="P:tRNA pseudouridine synthesis"/>
    <property type="evidence" value="ECO:0007669"/>
    <property type="project" value="UniProtKB-UniRule"/>
</dbReference>
<sequence length="268" mass="29657">MARYQVIIAYDGTCFQGFQRQGGRARTVQAEVEAALSRLGWQGSAILYAGRTDAGVHAAGQVVAFDLEWPHSPEALGRALNAYLPEDIAVKAVREVAPDFHPRYHAVGRAYTYRLYVAQERDPLRDRFAWRVWPEVDLARMMAAAGWIEGCHDFAAFGTPMKPGRSTIRHVYHASWEVLEDASLRFRILANAFLYHMVRRLVYVQVLVGQAKLEPEAIGAALQGQGNLPPGLAAARGLVLERVYYPEDGQGFEPLGESLIASGDEDCG</sequence>
<feature type="domain" description="Pseudouridine synthase I TruA alpha/beta" evidence="8">
    <location>
        <begin position="148"/>
        <end position="246"/>
    </location>
</feature>
<protein>
    <recommendedName>
        <fullName evidence="4">tRNA pseudouridine synthase A</fullName>
        <ecNumber evidence="4">5.4.99.12</ecNumber>
    </recommendedName>
    <alternativeName>
        <fullName evidence="4">tRNA pseudouridine(38-40) synthase</fullName>
    </alternativeName>
    <alternativeName>
        <fullName evidence="4">tRNA pseudouridylate synthase I</fullName>
    </alternativeName>
    <alternativeName>
        <fullName evidence="4">tRNA-uridine isomerase I</fullName>
    </alternativeName>
</protein>
<dbReference type="CDD" id="cd02570">
    <property type="entry name" value="PseudoU_synth_EcTruA"/>
    <property type="match status" value="1"/>
</dbReference>
<keyword evidence="2 4" id="KW-0819">tRNA processing</keyword>
<comment type="caution">
    <text evidence="4">Lacks conserved residue(s) required for the propagation of feature annotation.</text>
</comment>
<comment type="similarity">
    <text evidence="1 4 7">Belongs to the tRNA pseudouridine synthase TruA family.</text>
</comment>
<dbReference type="PIRSF" id="PIRSF001430">
    <property type="entry name" value="tRNA_psdUrid_synth"/>
    <property type="match status" value="1"/>
</dbReference>
<dbReference type="InterPro" id="IPR001406">
    <property type="entry name" value="PsdUridine_synth_TruA"/>
</dbReference>
<dbReference type="GO" id="GO:0160147">
    <property type="term" value="F:tRNA pseudouridine(38-40) synthase activity"/>
    <property type="evidence" value="ECO:0007669"/>
    <property type="project" value="UniProtKB-EC"/>
</dbReference>
<accession>A0A0P6XV12</accession>
<feature type="active site" description="Nucleophile" evidence="4 5">
    <location>
        <position position="53"/>
    </location>
</feature>
<reference evidence="9 10" key="1">
    <citation type="submission" date="2015-07" db="EMBL/GenBank/DDBJ databases">
        <title>Whole genome sequence of Thermanaerothrix daxensis DSM 23592.</title>
        <authorList>
            <person name="Hemp J."/>
            <person name="Ward L.M."/>
            <person name="Pace L.A."/>
            <person name="Fischer W.W."/>
        </authorList>
    </citation>
    <scope>NUCLEOTIDE SEQUENCE [LARGE SCALE GENOMIC DNA]</scope>
    <source>
        <strain evidence="9 10">GNS-1</strain>
    </source>
</reference>
<dbReference type="OrthoDB" id="9811823at2"/>
<keyword evidence="10" id="KW-1185">Reference proteome</keyword>
<dbReference type="Proteomes" id="UP000050544">
    <property type="component" value="Unassembled WGS sequence"/>
</dbReference>
<dbReference type="HAMAP" id="MF_00171">
    <property type="entry name" value="TruA"/>
    <property type="match status" value="1"/>
</dbReference>
<dbReference type="AlphaFoldDB" id="A0A0P6XV12"/>
<evidence type="ECO:0000256" key="4">
    <source>
        <dbReference type="HAMAP-Rule" id="MF_00171"/>
    </source>
</evidence>
<feature type="domain" description="Pseudouridine synthase I TruA alpha/beta" evidence="8">
    <location>
        <begin position="7"/>
        <end position="104"/>
    </location>
</feature>
<dbReference type="RefSeq" id="WP_054520547.1">
    <property type="nucleotide sequence ID" value="NZ_LGKO01000002.1"/>
</dbReference>
<evidence type="ECO:0000313" key="10">
    <source>
        <dbReference type="Proteomes" id="UP000050544"/>
    </source>
</evidence>
<dbReference type="EMBL" id="LGKO01000002">
    <property type="protein sequence ID" value="KPL84103.1"/>
    <property type="molecule type" value="Genomic_DNA"/>
</dbReference>
<dbReference type="STRING" id="869279.SE15_02670"/>
<evidence type="ECO:0000256" key="7">
    <source>
        <dbReference type="RuleBase" id="RU003792"/>
    </source>
</evidence>
<dbReference type="FunFam" id="3.30.70.580:FF:000001">
    <property type="entry name" value="tRNA pseudouridine synthase A"/>
    <property type="match status" value="1"/>
</dbReference>